<dbReference type="InterPro" id="IPR003812">
    <property type="entry name" value="Fido"/>
</dbReference>
<dbReference type="RefSeq" id="WP_238751287.1">
    <property type="nucleotide sequence ID" value="NZ_CAKLPZ010000002.1"/>
</dbReference>
<dbReference type="InterPro" id="IPR026287">
    <property type="entry name" value="SoFic-like"/>
</dbReference>
<dbReference type="SUPFAM" id="SSF140931">
    <property type="entry name" value="Fic-like"/>
    <property type="match status" value="1"/>
</dbReference>
<dbReference type="PANTHER" id="PTHR13504">
    <property type="entry name" value="FIDO DOMAIN-CONTAINING PROTEIN DDB_G0283145"/>
    <property type="match status" value="1"/>
</dbReference>
<dbReference type="PIRSF" id="PIRSF038925">
    <property type="entry name" value="AMP-prot_trans"/>
    <property type="match status" value="1"/>
</dbReference>
<dbReference type="Proteomes" id="UP000837803">
    <property type="component" value="Unassembled WGS sequence"/>
</dbReference>
<dbReference type="Gene3D" id="1.10.3290.10">
    <property type="entry name" value="Fido-like domain"/>
    <property type="match status" value="1"/>
</dbReference>
<organism evidence="2 3">
    <name type="scientific">Neolewinella maritima</name>
    <dbReference type="NCBI Taxonomy" id="1383882"/>
    <lineage>
        <taxon>Bacteria</taxon>
        <taxon>Pseudomonadati</taxon>
        <taxon>Bacteroidota</taxon>
        <taxon>Saprospiria</taxon>
        <taxon>Saprospirales</taxon>
        <taxon>Lewinellaceae</taxon>
        <taxon>Neolewinella</taxon>
    </lineage>
</organism>
<evidence type="ECO:0000313" key="3">
    <source>
        <dbReference type="Proteomes" id="UP000837803"/>
    </source>
</evidence>
<name>A0ABM9B278_9BACT</name>
<comment type="caution">
    <text evidence="2">The sequence shown here is derived from an EMBL/GenBank/DDBJ whole genome shotgun (WGS) entry which is preliminary data.</text>
</comment>
<dbReference type="InterPro" id="IPR040198">
    <property type="entry name" value="Fido_containing"/>
</dbReference>
<gene>
    <name evidence="2" type="ORF">LEM8419_02344</name>
</gene>
<dbReference type="EMBL" id="CAKLPZ010000002">
    <property type="protein sequence ID" value="CAH1001441.1"/>
    <property type="molecule type" value="Genomic_DNA"/>
</dbReference>
<dbReference type="InterPro" id="IPR036597">
    <property type="entry name" value="Fido-like_dom_sf"/>
</dbReference>
<keyword evidence="3" id="KW-1185">Reference proteome</keyword>
<sequence>MRKFVSGTYIKQSSYRAFIPAEINRRWSIEEATLQQKLGTADRFLGRLDAFSDLVNIDLYVRLHVTKEATLSAKIEGTQTSVEEALLSREEVSLERRDDWEEVNNYVLAINRAIGWLGTLPFSSRLIRNTHGILMQGVRGQQKGPGQFRTSQNWIGGRSINSATFVPPPPQEVSRLMGDLEYLANDERNPLPELLKVALLHYQFETIHPFQDGNGRLGRLLIPLYLIGRDILRKPVLYLSAYFEANRTQYYDRLTEVRENNDLLGWFHFFLDGIIETARDGVSTFQRITELERSLPTKLESLGRRRGGAEQLVRALFGEPIVTVADIKRILGSSHAPAYRLAGDLEQLGILKEYPTASRSKSYVFQEYMDLFN</sequence>
<feature type="domain" description="Fido" evidence="1">
    <location>
        <begin position="122"/>
        <end position="272"/>
    </location>
</feature>
<dbReference type="PROSITE" id="PS51459">
    <property type="entry name" value="FIDO"/>
    <property type="match status" value="1"/>
</dbReference>
<reference evidence="2" key="1">
    <citation type="submission" date="2021-12" db="EMBL/GenBank/DDBJ databases">
        <authorList>
            <person name="Rodrigo-Torres L."/>
            <person name="Arahal R. D."/>
            <person name="Lucena T."/>
        </authorList>
    </citation>
    <scope>NUCLEOTIDE SEQUENCE</scope>
    <source>
        <strain evidence="2">CECT 8419</strain>
    </source>
</reference>
<dbReference type="InterPro" id="IPR025758">
    <property type="entry name" value="Fic/DOC_N"/>
</dbReference>
<accession>A0ABM9B278</accession>
<dbReference type="Pfam" id="PF13784">
    <property type="entry name" value="Fic_N"/>
    <property type="match status" value="1"/>
</dbReference>
<dbReference type="Pfam" id="PF02661">
    <property type="entry name" value="Fic"/>
    <property type="match status" value="1"/>
</dbReference>
<protein>
    <recommendedName>
        <fullName evidence="1">Fido domain-containing protein</fullName>
    </recommendedName>
</protein>
<evidence type="ECO:0000313" key="2">
    <source>
        <dbReference type="EMBL" id="CAH1001441.1"/>
    </source>
</evidence>
<proteinExistence type="predicted"/>
<dbReference type="PANTHER" id="PTHR13504:SF38">
    <property type="entry name" value="FIDO DOMAIN-CONTAINING PROTEIN"/>
    <property type="match status" value="1"/>
</dbReference>
<evidence type="ECO:0000259" key="1">
    <source>
        <dbReference type="PROSITE" id="PS51459"/>
    </source>
</evidence>